<dbReference type="Proteomes" id="UP000784294">
    <property type="component" value="Unassembled WGS sequence"/>
</dbReference>
<comment type="subcellular location">
    <subcellularLocation>
        <location evidence="1">Membrane</location>
        <topology evidence="1">Multi-pass membrane protein</topology>
    </subcellularLocation>
</comment>
<evidence type="ECO:0000256" key="4">
    <source>
        <dbReference type="ARBA" id="ARBA00022679"/>
    </source>
</evidence>
<evidence type="ECO:0000256" key="1">
    <source>
        <dbReference type="ARBA" id="ARBA00004141"/>
    </source>
</evidence>
<evidence type="ECO:0000256" key="7">
    <source>
        <dbReference type="ARBA" id="ARBA00023136"/>
    </source>
</evidence>
<keyword evidence="7" id="KW-0472">Membrane</keyword>
<protein>
    <submittedName>
        <fullName evidence="8">Uncharacterized protein</fullName>
    </submittedName>
</protein>
<organism evidence="8 9">
    <name type="scientific">Protopolystoma xenopodis</name>
    <dbReference type="NCBI Taxonomy" id="117903"/>
    <lineage>
        <taxon>Eukaryota</taxon>
        <taxon>Metazoa</taxon>
        <taxon>Spiralia</taxon>
        <taxon>Lophotrochozoa</taxon>
        <taxon>Platyhelminthes</taxon>
        <taxon>Monogenea</taxon>
        <taxon>Polyopisthocotylea</taxon>
        <taxon>Polystomatidea</taxon>
        <taxon>Polystomatidae</taxon>
        <taxon>Protopolystoma</taxon>
    </lineage>
</organism>
<dbReference type="InterPro" id="IPR018732">
    <property type="entry name" value="Dpy-19/Dpy-19-like"/>
</dbReference>
<sequence>MVGSHRLFDDGLAGLLHDNRTEWPSHPFTQLSVDAHSDQASGLNPYDSNKSQIDGINTLQRFNLFPELVLAGLYRLFLRMGFISAAPCFVVSRALLFEDTDDLADAIDPQSKIMVDILTERYE</sequence>
<evidence type="ECO:0000256" key="2">
    <source>
        <dbReference type="ARBA" id="ARBA00008744"/>
    </source>
</evidence>
<accession>A0A448WSD3</accession>
<keyword evidence="9" id="KW-1185">Reference proteome</keyword>
<reference evidence="8" key="1">
    <citation type="submission" date="2018-11" db="EMBL/GenBank/DDBJ databases">
        <authorList>
            <consortium name="Pathogen Informatics"/>
        </authorList>
    </citation>
    <scope>NUCLEOTIDE SEQUENCE</scope>
</reference>
<gene>
    <name evidence="8" type="ORF">PXEA_LOCUS12466</name>
</gene>
<evidence type="ECO:0000256" key="6">
    <source>
        <dbReference type="ARBA" id="ARBA00022989"/>
    </source>
</evidence>
<comment type="caution">
    <text evidence="8">The sequence shown here is derived from an EMBL/GenBank/DDBJ whole genome shotgun (WGS) entry which is preliminary data.</text>
</comment>
<name>A0A448WSD3_9PLAT</name>
<evidence type="ECO:0000313" key="8">
    <source>
        <dbReference type="EMBL" id="VEL19026.1"/>
    </source>
</evidence>
<keyword evidence="5" id="KW-0812">Transmembrane</keyword>
<keyword evidence="6" id="KW-1133">Transmembrane helix</keyword>
<keyword evidence="3" id="KW-0328">Glycosyltransferase</keyword>
<dbReference type="Pfam" id="PF10034">
    <property type="entry name" value="Dpy19"/>
    <property type="match status" value="1"/>
</dbReference>
<comment type="similarity">
    <text evidence="2">Belongs to the dpy-19 family.</text>
</comment>
<dbReference type="EMBL" id="CAAALY010039726">
    <property type="protein sequence ID" value="VEL19026.1"/>
    <property type="molecule type" value="Genomic_DNA"/>
</dbReference>
<evidence type="ECO:0000256" key="3">
    <source>
        <dbReference type="ARBA" id="ARBA00022676"/>
    </source>
</evidence>
<evidence type="ECO:0000256" key="5">
    <source>
        <dbReference type="ARBA" id="ARBA00022692"/>
    </source>
</evidence>
<dbReference type="GO" id="GO:0016020">
    <property type="term" value="C:membrane"/>
    <property type="evidence" value="ECO:0007669"/>
    <property type="project" value="UniProtKB-SubCell"/>
</dbReference>
<dbReference type="AlphaFoldDB" id="A0A448WSD3"/>
<keyword evidence="4" id="KW-0808">Transferase</keyword>
<dbReference type="OrthoDB" id="9643754at2759"/>
<dbReference type="GO" id="GO:0016757">
    <property type="term" value="F:glycosyltransferase activity"/>
    <property type="evidence" value="ECO:0007669"/>
    <property type="project" value="UniProtKB-KW"/>
</dbReference>
<proteinExistence type="inferred from homology"/>
<evidence type="ECO:0000313" key="9">
    <source>
        <dbReference type="Proteomes" id="UP000784294"/>
    </source>
</evidence>